<name>A0A7S2I605_9DINO</name>
<sequence length="452" mass="47572">MREVVEAAGAQWRPFRYPQRPDLSGLPQALDELAVAEVVPEGIPEEEYSDFPSGILYWTEQMLPALVEDLQALAPAPAVLVYEPFLAAGRVAAKAMGIPAVGLFTMPGPGVFTMPSEKLEAHPWVDKPRRAIAERYGVDVLEDGMIMESYSPVVNIVTTIDALFAPPRTEQQIRRFGHFPFACVGVLMDTKVKRVSQSPGSGLAAGPAAAGRPGAGHDLGAALPTELLQEAQQAGRKVIFVSLGTVATNNAFWGKPFANFAPEEEGGRRPLSDITGKEFCQRVWRICFDALGGDNAFLVVLSLGPKEDVLEGLPPVPDNFVVRSIVPQLEMLRLSDAMVTHGGANSMHEALGFGVPLAVVPIFGDQPANADTVARSGAGVSFRDPMRTLSAASLRRAVAGLAAPGAGNSKRLAAQAVQQQLAAAGGVPAAADIVLKHAVAHHGPGAPEVGGA</sequence>
<dbReference type="GO" id="GO:0008194">
    <property type="term" value="F:UDP-glycosyltransferase activity"/>
    <property type="evidence" value="ECO:0007669"/>
    <property type="project" value="InterPro"/>
</dbReference>
<dbReference type="Pfam" id="PF06722">
    <property type="entry name" value="EryCIII-like_C"/>
    <property type="match status" value="1"/>
</dbReference>
<dbReference type="AlphaFoldDB" id="A0A7S2I605"/>
<dbReference type="CDD" id="cd03784">
    <property type="entry name" value="GT1_Gtf-like"/>
    <property type="match status" value="1"/>
</dbReference>
<proteinExistence type="predicted"/>
<organism evidence="3">
    <name type="scientific">Zooxanthella nutricula</name>
    <dbReference type="NCBI Taxonomy" id="1333877"/>
    <lineage>
        <taxon>Eukaryota</taxon>
        <taxon>Sar</taxon>
        <taxon>Alveolata</taxon>
        <taxon>Dinophyceae</taxon>
        <taxon>Peridiniales</taxon>
        <taxon>Peridiniales incertae sedis</taxon>
        <taxon>Zooxanthella</taxon>
    </lineage>
</organism>
<dbReference type="PANTHER" id="PTHR48050">
    <property type="entry name" value="STEROL 3-BETA-GLUCOSYLTRANSFERASE"/>
    <property type="match status" value="1"/>
</dbReference>
<dbReference type="InterPro" id="IPR010610">
    <property type="entry name" value="EryCIII-like_C"/>
</dbReference>
<dbReference type="EMBL" id="HBGW01010145">
    <property type="protein sequence ID" value="CAD9509518.1"/>
    <property type="molecule type" value="Transcribed_RNA"/>
</dbReference>
<dbReference type="InterPro" id="IPR050426">
    <property type="entry name" value="Glycosyltransferase_28"/>
</dbReference>
<evidence type="ECO:0000256" key="1">
    <source>
        <dbReference type="ARBA" id="ARBA00022679"/>
    </source>
</evidence>
<accession>A0A7S2I605</accession>
<gene>
    <name evidence="3" type="ORF">BRAN1462_LOCUS6511</name>
</gene>
<dbReference type="GO" id="GO:0016758">
    <property type="term" value="F:hexosyltransferase activity"/>
    <property type="evidence" value="ECO:0007669"/>
    <property type="project" value="UniProtKB-ARBA"/>
</dbReference>
<protein>
    <recommendedName>
        <fullName evidence="2">Erythromycin biosynthesis protein CIII-like C-terminal domain-containing protein</fullName>
    </recommendedName>
</protein>
<dbReference type="InterPro" id="IPR002213">
    <property type="entry name" value="UDP_glucos_trans"/>
</dbReference>
<keyword evidence="1" id="KW-0808">Transferase</keyword>
<dbReference type="SUPFAM" id="SSF53756">
    <property type="entry name" value="UDP-Glycosyltransferase/glycogen phosphorylase"/>
    <property type="match status" value="1"/>
</dbReference>
<dbReference type="Gene3D" id="3.40.50.2000">
    <property type="entry name" value="Glycogen Phosphorylase B"/>
    <property type="match status" value="2"/>
</dbReference>
<evidence type="ECO:0000313" key="3">
    <source>
        <dbReference type="EMBL" id="CAD9509518.1"/>
    </source>
</evidence>
<dbReference type="PANTHER" id="PTHR48050:SF13">
    <property type="entry name" value="STEROL 3-BETA-GLUCOSYLTRANSFERASE UGT80A2"/>
    <property type="match status" value="1"/>
</dbReference>
<feature type="domain" description="Erythromycin biosynthesis protein CIII-like C-terminal" evidence="2">
    <location>
        <begin position="308"/>
        <end position="415"/>
    </location>
</feature>
<reference evidence="3" key="1">
    <citation type="submission" date="2021-01" db="EMBL/GenBank/DDBJ databases">
        <authorList>
            <person name="Corre E."/>
            <person name="Pelletier E."/>
            <person name="Niang G."/>
            <person name="Scheremetjew M."/>
            <person name="Finn R."/>
            <person name="Kale V."/>
            <person name="Holt S."/>
            <person name="Cochrane G."/>
            <person name="Meng A."/>
            <person name="Brown T."/>
            <person name="Cohen L."/>
        </authorList>
    </citation>
    <scope>NUCLEOTIDE SEQUENCE</scope>
    <source>
        <strain evidence="3">RCC3387</strain>
    </source>
</reference>
<evidence type="ECO:0000259" key="2">
    <source>
        <dbReference type="Pfam" id="PF06722"/>
    </source>
</evidence>